<gene>
    <name evidence="2" type="ORF">Bfra_011924</name>
</gene>
<reference evidence="2 3" key="1">
    <citation type="journal article" date="2020" name="Phytopathology">
        <title>A high-quality genome resource of Botrytis fragariae, a new and rapidly spreading fungal pathogen causing strawberry gray mold in the U.S.A.</title>
        <authorList>
            <person name="Wu Y."/>
            <person name="Saski C.A."/>
            <person name="Schnabel G."/>
            <person name="Xiao S."/>
            <person name="Hu M."/>
        </authorList>
    </citation>
    <scope>NUCLEOTIDE SEQUENCE [LARGE SCALE GENOMIC DNA]</scope>
    <source>
        <strain evidence="2 3">BVB16</strain>
    </source>
</reference>
<comment type="caution">
    <text evidence="2">The sequence shown here is derived from an EMBL/GenBank/DDBJ whole genome shotgun (WGS) entry which is preliminary data.</text>
</comment>
<sequence>MSNLSSRSGSWNDNGQNPHLTGSLEISISPDRIPNLFKGTEITVGQTVDHDTTDYLQAGRGASFMLQQLQYIPEEFDQDNEEIEREAELGPAKRRKKSFFVRDDFISYNKCVKDNEENNDEHHNDSDDLFSDN</sequence>
<proteinExistence type="predicted"/>
<organism evidence="2 3">
    <name type="scientific">Botrytis fragariae</name>
    <dbReference type="NCBI Taxonomy" id="1964551"/>
    <lineage>
        <taxon>Eukaryota</taxon>
        <taxon>Fungi</taxon>
        <taxon>Dikarya</taxon>
        <taxon>Ascomycota</taxon>
        <taxon>Pezizomycotina</taxon>
        <taxon>Leotiomycetes</taxon>
        <taxon>Helotiales</taxon>
        <taxon>Sclerotiniaceae</taxon>
        <taxon>Botrytis</taxon>
    </lineage>
</organism>
<dbReference type="EMBL" id="JABFCT010000019">
    <property type="protein sequence ID" value="KAF5868958.1"/>
    <property type="molecule type" value="Genomic_DNA"/>
</dbReference>
<feature type="region of interest" description="Disordered" evidence="1">
    <location>
        <begin position="112"/>
        <end position="133"/>
    </location>
</feature>
<evidence type="ECO:0000313" key="2">
    <source>
        <dbReference type="EMBL" id="KAF5868958.1"/>
    </source>
</evidence>
<feature type="region of interest" description="Disordered" evidence="1">
    <location>
        <begin position="1"/>
        <end position="26"/>
    </location>
</feature>
<name>A0A8H6AJN5_9HELO</name>
<protein>
    <submittedName>
        <fullName evidence="2">Uncharacterized protein</fullName>
    </submittedName>
</protein>
<evidence type="ECO:0000313" key="3">
    <source>
        <dbReference type="Proteomes" id="UP000531561"/>
    </source>
</evidence>
<dbReference type="Proteomes" id="UP000531561">
    <property type="component" value="Unassembled WGS sequence"/>
</dbReference>
<keyword evidence="3" id="KW-1185">Reference proteome</keyword>
<dbReference type="RefSeq" id="XP_037187907.1">
    <property type="nucleotide sequence ID" value="XM_037342249.1"/>
</dbReference>
<dbReference type="GeneID" id="59265941"/>
<evidence type="ECO:0000256" key="1">
    <source>
        <dbReference type="SAM" id="MobiDB-lite"/>
    </source>
</evidence>
<accession>A0A8H6AJN5</accession>
<dbReference type="AlphaFoldDB" id="A0A8H6AJN5"/>
<feature type="compositionally biased region" description="Basic and acidic residues" evidence="1">
    <location>
        <begin position="112"/>
        <end position="126"/>
    </location>
</feature>